<dbReference type="PANTHER" id="PTHR45689">
    <property type="entry name" value="I[[H]] CHANNEL, ISOFORM E"/>
    <property type="match status" value="1"/>
</dbReference>
<evidence type="ECO:0000256" key="11">
    <source>
        <dbReference type="ARBA" id="ARBA00022882"/>
    </source>
</evidence>
<feature type="compositionally biased region" description="Polar residues" evidence="23">
    <location>
        <begin position="715"/>
        <end position="733"/>
    </location>
</feature>
<dbReference type="GO" id="GO:0005249">
    <property type="term" value="F:voltage-gated potassium channel activity"/>
    <property type="evidence" value="ECO:0007669"/>
    <property type="project" value="InterPro"/>
</dbReference>
<keyword evidence="9" id="KW-0547">Nucleotide-binding</keyword>
<keyword evidence="19" id="KW-1071">Ligand-gated ion channel</keyword>
<evidence type="ECO:0000256" key="10">
    <source>
        <dbReference type="ARBA" id="ARBA00022826"/>
    </source>
</evidence>
<feature type="compositionally biased region" description="Low complexity" evidence="23">
    <location>
        <begin position="606"/>
        <end position="630"/>
    </location>
</feature>
<dbReference type="GO" id="GO:0030552">
    <property type="term" value="F:cAMP binding"/>
    <property type="evidence" value="ECO:0007669"/>
    <property type="project" value="UniProtKB-KW"/>
</dbReference>
<evidence type="ECO:0000256" key="8">
    <source>
        <dbReference type="ARBA" id="ARBA00022692"/>
    </source>
</evidence>
<comment type="similarity">
    <text evidence="2">Belongs to the potassium channel HCN family.</text>
</comment>
<feature type="compositionally biased region" description="Low complexity" evidence="23">
    <location>
        <begin position="851"/>
        <end position="891"/>
    </location>
</feature>
<dbReference type="InterPro" id="IPR014710">
    <property type="entry name" value="RmlC-like_jellyroll"/>
</dbReference>
<evidence type="ECO:0000256" key="16">
    <source>
        <dbReference type="ARBA" id="ARBA00023136"/>
    </source>
</evidence>
<keyword evidence="13" id="KW-1133">Transmembrane helix</keyword>
<dbReference type="GO" id="GO:0003254">
    <property type="term" value="P:regulation of membrane depolarization"/>
    <property type="evidence" value="ECO:0007669"/>
    <property type="project" value="TreeGrafter"/>
</dbReference>
<sequence length="1244" mass="130796">MLFLMVGNLIILPVGITFFKDENTPPWIIFNVVSDTLFLVDLVLNFRTGIVKEDNTEIILDPREIRTRYLKSWFLVDFVSSIPVDYIFLVVDLETHVDSEMYRTARALRIVRFTKILSLLRLLRLSRLIRYIHQWEEIFHMTYDLASAMVRIVNLIGMMLLLCHWDGCLQFLVPMLQDFPEDCWVSINNMVNDSWGTQYSYALFKAMSHMLCIGYGAQAPEGMTDLWLTMLSMIVGATCYAMFIGHATALIQSLDSSRRQYQEKYKQVEQYMSFHKLPGDVRQRIHEYYEHRFQGKMFDEENILGELSEPLKEEIVNFNCRSLVANMPLFANADPNFVTAVLTKLRFEVFQPGDFVVREGTVGKKMYFIQHGVVSILTRGNKETKLSDGCYFGEICLLTRGRRTASVRADTYCRLYSLSVGSFNEVLEEHPMMRRAFENVAMDRLDRIGKKNSVLLRTGSADPSGGARGGRYGSCDSEIVHEIVKHDQDVGAHTLQDLPAPRTVIWAPLVHAPLQTAAATTSVAIALTHPRHPQHPIYLPAPPAASPSTHTPSPPRGSPLSPASSQDPQAGKPPLPPRSHPNLASGSRPASVSSLGALSGGGGGAAPRAHAPRSPSGSVSSASSQNQPGVYPVPPPTSPPPPPPPPIPSRGGGRGRGEEPQKQPRVPLSQTRASSLSTSLSTSLLQQQQQQQQRRPPPGGRTLHSSFRALPAPPSQRQTGHSISGSSTPQQQGALAGAVGRLSREGRLLSASQPSLPHRGSQGQLHLQQPGSRQSHPEPLQCFLDRSHSQYSRKASGGSLTPFLPSFYPPSPSFFSASFSSSSPSSNPQSPSVAPGGQLARRCAGSAGMLSGTPPGTPGSTGPSVSGQQQQLLPPPLTTSSSSSAAAVLPSLAPPLSPSPHATVSQSSSSAKAIPQSSPAVSLSSTSAKAIPQSSPAVSQSSTSTKAIPQSSPAVSQSSASAKAIPQSSPAVSQSSASAKAIPQSSPAVSQSSSSAKAIPQSSPAVSQSSASAKAVPQSSPAVSQSSASAKAIPQSSPAVSQSSSSAKAVPQSSPAVPQSSSSAKAIPQSSPAVSLSSTSAKAIPQSSPAVSQSSTSAKAIPQSSPAVSQSSASAKSIPQSSPAVSQSSASAKAVSQSSPAVSLSSTSAKAVPQSSPAVSQSSTSAKAIPQSSPAVSQSSASAKPIPQSSPAVPQSSTSAKAIPQSSTPSPQTPAPAPGSAALAPARLSSVVPGGGSKQQPPRM</sequence>
<dbReference type="SUPFAM" id="SSF81324">
    <property type="entry name" value="Voltage-gated potassium channels"/>
    <property type="match status" value="1"/>
</dbReference>
<evidence type="ECO:0000256" key="5">
    <source>
        <dbReference type="ARBA" id="ARBA00022475"/>
    </source>
</evidence>
<keyword evidence="10" id="KW-0631">Potassium channel</keyword>
<comment type="caution">
    <text evidence="26">The sequence shown here is derived from an EMBL/GenBank/DDBJ whole genome shotgun (WGS) entry which is preliminary data.</text>
</comment>
<evidence type="ECO:0000256" key="20">
    <source>
        <dbReference type="ARBA" id="ARBA00023303"/>
    </source>
</evidence>
<dbReference type="FunFam" id="1.10.287.630:FF:000002">
    <property type="entry name" value="Potassium/sodium hyperpolarization-activated cyclic nucleotide-gated channel 4"/>
    <property type="match status" value="1"/>
</dbReference>
<evidence type="ECO:0000256" key="14">
    <source>
        <dbReference type="ARBA" id="ARBA00023053"/>
    </source>
</evidence>
<dbReference type="GO" id="GO:0030425">
    <property type="term" value="C:dendrite"/>
    <property type="evidence" value="ECO:0007669"/>
    <property type="project" value="TreeGrafter"/>
</dbReference>
<dbReference type="InterPro" id="IPR051413">
    <property type="entry name" value="K/Na_HCN_channel"/>
</dbReference>
<dbReference type="PROSITE" id="PS00888">
    <property type="entry name" value="CNMP_BINDING_1"/>
    <property type="match status" value="1"/>
</dbReference>
<comment type="catalytic activity">
    <reaction evidence="22">
        <text>Na(+)(in) = Na(+)(out)</text>
        <dbReference type="Rhea" id="RHEA:34963"/>
        <dbReference type="ChEBI" id="CHEBI:29101"/>
    </reaction>
</comment>
<evidence type="ECO:0000256" key="23">
    <source>
        <dbReference type="SAM" id="MobiDB-lite"/>
    </source>
</evidence>
<dbReference type="CDD" id="cd00038">
    <property type="entry name" value="CAP_ED"/>
    <property type="match status" value="1"/>
</dbReference>
<dbReference type="Gene3D" id="1.10.287.630">
    <property type="entry name" value="Helix hairpin bin"/>
    <property type="match status" value="1"/>
</dbReference>
<dbReference type="PROSITE" id="PS50042">
    <property type="entry name" value="CNMP_BINDING_3"/>
    <property type="match status" value="1"/>
</dbReference>
<evidence type="ECO:0000256" key="4">
    <source>
        <dbReference type="ARBA" id="ARBA00022461"/>
    </source>
</evidence>
<accession>A0AAD8CJ17</accession>
<dbReference type="FunFam" id="2.60.120.10:FF:000007">
    <property type="entry name" value="Putative potassium/sodium hyperpolarization-activated cyclic nucleotide-gated channel 2"/>
    <property type="match status" value="1"/>
</dbReference>
<feature type="region of interest" description="Disordered" evidence="23">
    <location>
        <begin position="534"/>
        <end position="803"/>
    </location>
</feature>
<evidence type="ECO:0000256" key="22">
    <source>
        <dbReference type="ARBA" id="ARBA00036239"/>
    </source>
</evidence>
<comment type="catalytic activity">
    <reaction evidence="21">
        <text>K(+)(in) = K(+)(out)</text>
        <dbReference type="Rhea" id="RHEA:29463"/>
        <dbReference type="ChEBI" id="CHEBI:29103"/>
    </reaction>
</comment>
<evidence type="ECO:0000313" key="27">
    <source>
        <dbReference type="Proteomes" id="UP001230051"/>
    </source>
</evidence>
<keyword evidence="20" id="KW-0407">Ion channel</keyword>
<dbReference type="SUPFAM" id="SSF51206">
    <property type="entry name" value="cAMP-binding domain-like"/>
    <property type="match status" value="1"/>
</dbReference>
<dbReference type="PANTHER" id="PTHR45689:SF7">
    <property type="entry name" value="POTASSIUM_SODIUM HYPERPOLARIZATION-ACTIVATED CYCLIC NUCLEOTIDE-GATED CHANNEL 3"/>
    <property type="match status" value="1"/>
</dbReference>
<feature type="compositionally biased region" description="Low complexity" evidence="23">
    <location>
        <begin position="1170"/>
        <end position="1183"/>
    </location>
</feature>
<dbReference type="Gene3D" id="1.10.287.70">
    <property type="match status" value="1"/>
</dbReference>
<evidence type="ECO:0000259" key="25">
    <source>
        <dbReference type="PROSITE" id="PS50042"/>
    </source>
</evidence>
<feature type="compositionally biased region" description="Pro residues" evidence="23">
    <location>
        <begin position="631"/>
        <end position="648"/>
    </location>
</feature>
<dbReference type="InterPro" id="IPR018488">
    <property type="entry name" value="cNMP-bd_CS"/>
</dbReference>
<evidence type="ECO:0000256" key="17">
    <source>
        <dbReference type="ARBA" id="ARBA00023149"/>
    </source>
</evidence>
<dbReference type="FunFam" id="1.10.287.70:FF:000031">
    <property type="entry name" value="Potassium/sodium hyperpolarization-activated cyclic nucleotide-gated channel 1, putative"/>
    <property type="match status" value="1"/>
</dbReference>
<dbReference type="AlphaFoldDB" id="A0AAD8CJ17"/>
<organism evidence="26 27">
    <name type="scientific">Acipenser oxyrinchus oxyrinchus</name>
    <dbReference type="NCBI Taxonomy" id="40147"/>
    <lineage>
        <taxon>Eukaryota</taxon>
        <taxon>Metazoa</taxon>
        <taxon>Chordata</taxon>
        <taxon>Craniata</taxon>
        <taxon>Vertebrata</taxon>
        <taxon>Euteleostomi</taxon>
        <taxon>Actinopterygii</taxon>
        <taxon>Chondrostei</taxon>
        <taxon>Acipenseriformes</taxon>
        <taxon>Acipenseridae</taxon>
        <taxon>Acipenser</taxon>
    </lineage>
</organism>
<keyword evidence="4" id="KW-0894">Sodium channel</keyword>
<feature type="signal peptide" evidence="24">
    <location>
        <begin position="1"/>
        <end position="17"/>
    </location>
</feature>
<feature type="region of interest" description="Disordered" evidence="23">
    <location>
        <begin position="815"/>
        <end position="1244"/>
    </location>
</feature>
<dbReference type="Gene3D" id="2.60.120.10">
    <property type="entry name" value="Jelly Rolls"/>
    <property type="match status" value="1"/>
</dbReference>
<reference evidence="26" key="1">
    <citation type="submission" date="2022-02" db="EMBL/GenBank/DDBJ databases">
        <title>Atlantic sturgeon de novo genome assembly.</title>
        <authorList>
            <person name="Stock M."/>
            <person name="Klopp C."/>
            <person name="Guiguen Y."/>
            <person name="Cabau C."/>
            <person name="Parinello H."/>
            <person name="Santidrian Yebra-Pimentel E."/>
            <person name="Kuhl H."/>
            <person name="Dirks R.P."/>
            <person name="Guessner J."/>
            <person name="Wuertz S."/>
            <person name="Du K."/>
            <person name="Schartl M."/>
        </authorList>
    </citation>
    <scope>NUCLEOTIDE SEQUENCE</scope>
    <source>
        <strain evidence="26">STURGEONOMICS-FGT-2020</strain>
        <tissue evidence="26">Whole blood</tissue>
    </source>
</reference>
<feature type="compositionally biased region" description="Polar residues" evidence="23">
    <location>
        <begin position="750"/>
        <end position="774"/>
    </location>
</feature>
<dbReference type="Pfam" id="PF00027">
    <property type="entry name" value="cNMP_binding"/>
    <property type="match status" value="1"/>
</dbReference>
<dbReference type="Pfam" id="PF00520">
    <property type="entry name" value="Ion_trans"/>
    <property type="match status" value="1"/>
</dbReference>
<evidence type="ECO:0000256" key="19">
    <source>
        <dbReference type="ARBA" id="ARBA00023286"/>
    </source>
</evidence>
<keyword evidence="12" id="KW-0630">Potassium</keyword>
<evidence type="ECO:0000256" key="7">
    <source>
        <dbReference type="ARBA" id="ARBA00022566"/>
    </source>
</evidence>
<keyword evidence="17" id="KW-0114">cAMP</keyword>
<evidence type="ECO:0000256" key="15">
    <source>
        <dbReference type="ARBA" id="ARBA00023065"/>
    </source>
</evidence>
<keyword evidence="16" id="KW-0472">Membrane</keyword>
<dbReference type="Proteomes" id="UP001230051">
    <property type="component" value="Unassembled WGS sequence"/>
</dbReference>
<feature type="compositionally biased region" description="Low complexity" evidence="23">
    <location>
        <begin position="668"/>
        <end position="694"/>
    </location>
</feature>
<dbReference type="InterPro" id="IPR000595">
    <property type="entry name" value="cNMP-bd_dom"/>
</dbReference>
<dbReference type="InterPro" id="IPR003938">
    <property type="entry name" value="K_chnl_volt-dep_EAG/ELK/ERG"/>
</dbReference>
<feature type="domain" description="Cyclic nucleotide-binding" evidence="25">
    <location>
        <begin position="329"/>
        <end position="435"/>
    </location>
</feature>
<keyword evidence="27" id="KW-1185">Reference proteome</keyword>
<evidence type="ECO:0000256" key="3">
    <source>
        <dbReference type="ARBA" id="ARBA00022448"/>
    </source>
</evidence>
<evidence type="ECO:0000256" key="13">
    <source>
        <dbReference type="ARBA" id="ARBA00022989"/>
    </source>
</evidence>
<dbReference type="SMART" id="SM00100">
    <property type="entry name" value="cNMP"/>
    <property type="match status" value="1"/>
</dbReference>
<keyword evidence="24" id="KW-0732">Signal</keyword>
<keyword evidence="8" id="KW-0812">Transmembrane</keyword>
<evidence type="ECO:0000313" key="26">
    <source>
        <dbReference type="EMBL" id="KAK1151661.1"/>
    </source>
</evidence>
<dbReference type="EMBL" id="JAGXEW010000051">
    <property type="protein sequence ID" value="KAK1151661.1"/>
    <property type="molecule type" value="Genomic_DNA"/>
</dbReference>
<comment type="subcellular location">
    <subcellularLocation>
        <location evidence="1">Cell membrane</location>
        <topology evidence="1">Multi-pass membrane protein</topology>
    </subcellularLocation>
</comment>
<dbReference type="PRINTS" id="PR01463">
    <property type="entry name" value="EAGCHANLFMLY"/>
</dbReference>
<dbReference type="InterPro" id="IPR018490">
    <property type="entry name" value="cNMP-bd_dom_sf"/>
</dbReference>
<protein>
    <submittedName>
        <fullName evidence="26">Potassium/sodium hyperpolarization-activated cyclic nucleotide-gated channel 3</fullName>
    </submittedName>
</protein>
<evidence type="ECO:0000256" key="2">
    <source>
        <dbReference type="ARBA" id="ARBA00006305"/>
    </source>
</evidence>
<feature type="compositionally biased region" description="Low complexity" evidence="23">
    <location>
        <begin position="815"/>
        <end position="832"/>
    </location>
</feature>
<keyword evidence="6" id="KW-0633">Potassium transport</keyword>
<name>A0AAD8CJ17_ACIOX</name>
<evidence type="ECO:0000256" key="21">
    <source>
        <dbReference type="ARBA" id="ARBA00034430"/>
    </source>
</evidence>
<dbReference type="GO" id="GO:0098855">
    <property type="term" value="C:HCN channel complex"/>
    <property type="evidence" value="ECO:0007669"/>
    <property type="project" value="TreeGrafter"/>
</dbReference>
<feature type="compositionally biased region" description="Low complexity" evidence="23">
    <location>
        <begin position="899"/>
        <end position="1163"/>
    </location>
</feature>
<dbReference type="InterPro" id="IPR005821">
    <property type="entry name" value="Ion_trans_dom"/>
</dbReference>
<feature type="compositionally biased region" description="Polar residues" evidence="23">
    <location>
        <begin position="1187"/>
        <end position="1200"/>
    </location>
</feature>
<evidence type="ECO:0000256" key="9">
    <source>
        <dbReference type="ARBA" id="ARBA00022741"/>
    </source>
</evidence>
<keyword evidence="14" id="KW-0915">Sodium</keyword>
<feature type="chain" id="PRO_5042183911" evidence="24">
    <location>
        <begin position="18"/>
        <end position="1244"/>
    </location>
</feature>
<keyword evidence="3" id="KW-0813">Transport</keyword>
<keyword evidence="5" id="KW-1003">Cell membrane</keyword>
<keyword evidence="11" id="KW-0851">Voltage-gated channel</keyword>
<evidence type="ECO:0000256" key="1">
    <source>
        <dbReference type="ARBA" id="ARBA00004651"/>
    </source>
</evidence>
<evidence type="ECO:0000256" key="18">
    <source>
        <dbReference type="ARBA" id="ARBA00023201"/>
    </source>
</evidence>
<keyword evidence="7" id="KW-0116">cAMP-binding</keyword>
<dbReference type="GO" id="GO:0005272">
    <property type="term" value="F:sodium channel activity"/>
    <property type="evidence" value="ECO:0007669"/>
    <property type="project" value="UniProtKB-KW"/>
</dbReference>
<keyword evidence="15" id="KW-0406">Ion transport</keyword>
<keyword evidence="18" id="KW-0739">Sodium transport</keyword>
<dbReference type="GO" id="GO:0030424">
    <property type="term" value="C:axon"/>
    <property type="evidence" value="ECO:0007669"/>
    <property type="project" value="TreeGrafter"/>
</dbReference>
<evidence type="ECO:0000256" key="12">
    <source>
        <dbReference type="ARBA" id="ARBA00022958"/>
    </source>
</evidence>
<evidence type="ECO:0000256" key="24">
    <source>
        <dbReference type="SAM" id="SignalP"/>
    </source>
</evidence>
<evidence type="ECO:0000256" key="6">
    <source>
        <dbReference type="ARBA" id="ARBA00022538"/>
    </source>
</evidence>
<proteinExistence type="inferred from homology"/>
<gene>
    <name evidence="26" type="primary">HCN4</name>
    <name evidence="26" type="ORF">AOXY_G32545</name>
</gene>